<dbReference type="InterPro" id="IPR027942">
    <property type="entry name" value="SEO_N"/>
</dbReference>
<evidence type="ECO:0000259" key="1">
    <source>
        <dbReference type="Pfam" id="PF14576"/>
    </source>
</evidence>
<dbReference type="InterPro" id="IPR039299">
    <property type="entry name" value="SEOA"/>
</dbReference>
<dbReference type="OrthoDB" id="1433562at2759"/>
<evidence type="ECO:0000313" key="3">
    <source>
        <dbReference type="Proteomes" id="UP000239757"/>
    </source>
</evidence>
<gene>
    <name evidence="2" type="ORF">GOBAR_AA39567</name>
</gene>
<evidence type="ECO:0000313" key="2">
    <source>
        <dbReference type="EMBL" id="PPR81146.1"/>
    </source>
</evidence>
<reference evidence="2 3" key="1">
    <citation type="submission" date="2015-01" db="EMBL/GenBank/DDBJ databases">
        <title>Genome of allotetraploid Gossypium barbadense reveals genomic plasticity and fiber elongation in cotton evolution.</title>
        <authorList>
            <person name="Chen X."/>
            <person name="Liu X."/>
            <person name="Zhao B."/>
            <person name="Zheng H."/>
            <person name="Hu Y."/>
            <person name="Lu G."/>
            <person name="Yang C."/>
            <person name="Chen J."/>
            <person name="Shan C."/>
            <person name="Zhang L."/>
            <person name="Zhou Y."/>
            <person name="Wang L."/>
            <person name="Guo W."/>
            <person name="Bai Y."/>
            <person name="Ruan J."/>
            <person name="Shangguan X."/>
            <person name="Mao Y."/>
            <person name="Jiang J."/>
            <person name="Zhu Y."/>
            <person name="Lei J."/>
            <person name="Kang H."/>
            <person name="Chen S."/>
            <person name="He X."/>
            <person name="Wang R."/>
            <person name="Wang Y."/>
            <person name="Chen J."/>
            <person name="Wang L."/>
            <person name="Yu S."/>
            <person name="Wang B."/>
            <person name="Wei J."/>
            <person name="Song S."/>
            <person name="Lu X."/>
            <person name="Gao Z."/>
            <person name="Gu W."/>
            <person name="Deng X."/>
            <person name="Ma D."/>
            <person name="Wang S."/>
            <person name="Liang W."/>
            <person name="Fang L."/>
            <person name="Cai C."/>
            <person name="Zhu X."/>
            <person name="Zhou B."/>
            <person name="Zhang Y."/>
            <person name="Chen Z."/>
            <person name="Xu S."/>
            <person name="Zhu R."/>
            <person name="Wang S."/>
            <person name="Zhang T."/>
            <person name="Zhao G."/>
        </authorList>
    </citation>
    <scope>NUCLEOTIDE SEQUENCE [LARGE SCALE GENOMIC DNA]</scope>
    <source>
        <strain evidence="3">cv. Xinhai21</strain>
        <tissue evidence="2">Leaf</tissue>
    </source>
</reference>
<dbReference type="Pfam" id="PF14576">
    <property type="entry name" value="SEO_N"/>
    <property type="match status" value="1"/>
</dbReference>
<organism evidence="2 3">
    <name type="scientific">Gossypium barbadense</name>
    <name type="common">Sea Island cotton</name>
    <name type="synonym">Hibiscus barbadensis</name>
    <dbReference type="NCBI Taxonomy" id="3634"/>
    <lineage>
        <taxon>Eukaryota</taxon>
        <taxon>Viridiplantae</taxon>
        <taxon>Streptophyta</taxon>
        <taxon>Embryophyta</taxon>
        <taxon>Tracheophyta</taxon>
        <taxon>Spermatophyta</taxon>
        <taxon>Magnoliopsida</taxon>
        <taxon>eudicotyledons</taxon>
        <taxon>Gunneridae</taxon>
        <taxon>Pentapetalae</taxon>
        <taxon>rosids</taxon>
        <taxon>malvids</taxon>
        <taxon>Malvales</taxon>
        <taxon>Malvaceae</taxon>
        <taxon>Malvoideae</taxon>
        <taxon>Gossypium</taxon>
    </lineage>
</organism>
<sequence length="147" mass="16043">MGHIDALDDRTNSSAVDGALDALAYIIHKICCEVSCKCSGGGDAHATTMGILNMLSSYSWDAKVVLTLAAFTANFAEFWLIIQLCTSNSLAKSVALLKQLPDLLEHSLTLKPHLDALNKLINAMIDVTKYIIEFTELPFEFILIDVP</sequence>
<dbReference type="GO" id="GO:0010088">
    <property type="term" value="P:phloem development"/>
    <property type="evidence" value="ECO:0007669"/>
    <property type="project" value="InterPro"/>
</dbReference>
<dbReference type="Proteomes" id="UP000239757">
    <property type="component" value="Unassembled WGS sequence"/>
</dbReference>
<feature type="domain" description="Sieve element occlusion N-terminal" evidence="1">
    <location>
        <begin position="3"/>
        <end position="147"/>
    </location>
</feature>
<protein>
    <recommendedName>
        <fullName evidence="1">Sieve element occlusion N-terminal domain-containing protein</fullName>
    </recommendedName>
</protein>
<dbReference type="AlphaFoldDB" id="A0A2P5PYY0"/>
<dbReference type="EMBL" id="KZ671467">
    <property type="protein sequence ID" value="PPR81146.1"/>
    <property type="molecule type" value="Genomic_DNA"/>
</dbReference>
<proteinExistence type="predicted"/>
<dbReference type="PANTHER" id="PTHR33232">
    <property type="entry name" value="PROTEIN SIEVE ELEMENT OCCLUSION B-LIKE"/>
    <property type="match status" value="1"/>
</dbReference>
<dbReference type="PANTHER" id="PTHR33232:SF12">
    <property type="entry name" value="PROTEIN SIEVE ELEMENT OCCLUSION B-LIKE"/>
    <property type="match status" value="1"/>
</dbReference>
<name>A0A2P5PYY0_GOSBA</name>
<accession>A0A2P5PYY0</accession>